<dbReference type="STRING" id="1385369.N825_13245"/>
<organism evidence="1 2">
    <name type="scientific">Skermanella stibiiresistens SB22</name>
    <dbReference type="NCBI Taxonomy" id="1385369"/>
    <lineage>
        <taxon>Bacteria</taxon>
        <taxon>Pseudomonadati</taxon>
        <taxon>Pseudomonadota</taxon>
        <taxon>Alphaproteobacteria</taxon>
        <taxon>Rhodospirillales</taxon>
        <taxon>Azospirillaceae</taxon>
        <taxon>Skermanella</taxon>
    </lineage>
</organism>
<comment type="caution">
    <text evidence="1">The sequence shown here is derived from an EMBL/GenBank/DDBJ whole genome shotgun (WGS) entry which is preliminary data.</text>
</comment>
<reference evidence="1 2" key="1">
    <citation type="submission" date="2013-08" db="EMBL/GenBank/DDBJ databases">
        <title>The genome sequence of Skermanella stibiiresistens.</title>
        <authorList>
            <person name="Zhu W."/>
            <person name="Wang G."/>
        </authorList>
    </citation>
    <scope>NUCLEOTIDE SEQUENCE [LARGE SCALE GENOMIC DNA]</scope>
    <source>
        <strain evidence="1 2">SB22</strain>
    </source>
</reference>
<dbReference type="OrthoDB" id="5625447at2"/>
<dbReference type="RefSeq" id="WP_037457118.1">
    <property type="nucleotide sequence ID" value="NZ_AVFL01000018.1"/>
</dbReference>
<gene>
    <name evidence="1" type="ORF">N825_13245</name>
</gene>
<name>W9H3V4_9PROT</name>
<proteinExistence type="predicted"/>
<dbReference type="Proteomes" id="UP000019486">
    <property type="component" value="Unassembled WGS sequence"/>
</dbReference>
<protein>
    <submittedName>
        <fullName evidence="1">Uncharacterized protein</fullName>
    </submittedName>
</protein>
<keyword evidence="2" id="KW-1185">Reference proteome</keyword>
<dbReference type="EMBL" id="AVFL01000018">
    <property type="protein sequence ID" value="EWY38448.1"/>
    <property type="molecule type" value="Genomic_DNA"/>
</dbReference>
<evidence type="ECO:0000313" key="1">
    <source>
        <dbReference type="EMBL" id="EWY38448.1"/>
    </source>
</evidence>
<accession>W9H3V4</accession>
<evidence type="ECO:0000313" key="2">
    <source>
        <dbReference type="Proteomes" id="UP000019486"/>
    </source>
</evidence>
<sequence length="92" mass="10537">MLTLADCIAFSDLLPEEIDEICCHERLGFMVALTKGHSFLERPWGPTAIRQMMRDNLTRLMRGGELKRAVPTLETYHRFQARHPGGVERRAA</sequence>
<dbReference type="AlphaFoldDB" id="W9H3V4"/>